<feature type="binding site" evidence="9">
    <location>
        <position position="468"/>
    </location>
    <ligand>
        <name>NADP(+)</name>
        <dbReference type="ChEBI" id="CHEBI:58349"/>
    </ligand>
</feature>
<evidence type="ECO:0000256" key="9">
    <source>
        <dbReference type="HAMAP-Rule" id="MF_03178"/>
    </source>
</evidence>
<comment type="subcellular location">
    <subcellularLocation>
        <location evidence="9">Cytoplasm</location>
    </subcellularLocation>
</comment>
<name>A0ABM1C146_LIMPO</name>
<dbReference type="Proteomes" id="UP000694941">
    <property type="component" value="Unplaced"/>
</dbReference>
<evidence type="ECO:0000256" key="6">
    <source>
        <dbReference type="ARBA" id="ARBA00022827"/>
    </source>
</evidence>
<evidence type="ECO:0000259" key="10">
    <source>
        <dbReference type="PROSITE" id="PS50902"/>
    </source>
</evidence>
<dbReference type="InterPro" id="IPR028879">
    <property type="entry name" value="NDOR1"/>
</dbReference>
<evidence type="ECO:0000259" key="11">
    <source>
        <dbReference type="PROSITE" id="PS51384"/>
    </source>
</evidence>
<feature type="binding site" evidence="9">
    <location>
        <begin position="14"/>
        <end position="19"/>
    </location>
    <ligand>
        <name>FMN</name>
        <dbReference type="ChEBI" id="CHEBI:58210"/>
    </ligand>
</feature>
<feature type="binding site" evidence="9">
    <location>
        <begin position="523"/>
        <end position="524"/>
    </location>
    <ligand>
        <name>NADP(+)</name>
        <dbReference type="ChEBI" id="CHEBI:58349"/>
    </ligand>
</feature>
<comment type="cofactor">
    <cofactor evidence="2 9">
        <name>FAD</name>
        <dbReference type="ChEBI" id="CHEBI:57692"/>
    </cofactor>
</comment>
<evidence type="ECO:0000313" key="13">
    <source>
        <dbReference type="RefSeq" id="XP_013792411.1"/>
    </source>
</evidence>
<feature type="binding site" evidence="9">
    <location>
        <position position="134"/>
    </location>
    <ligand>
        <name>FMN</name>
        <dbReference type="ChEBI" id="CHEBI:58210"/>
    </ligand>
</feature>
<dbReference type="Gene3D" id="3.40.50.360">
    <property type="match status" value="1"/>
</dbReference>
<dbReference type="Pfam" id="PF00667">
    <property type="entry name" value="FAD_binding_1"/>
    <property type="match status" value="1"/>
</dbReference>
<protein>
    <recommendedName>
        <fullName evidence="9">NADPH-dependent diflavin oxidoreductase 1</fullName>
        <ecNumber evidence="9">1.18.1.-</ecNumber>
    </recommendedName>
    <alternativeName>
        <fullName evidence="9">NADPH-dependent FMN and FAD-containing oxidoreductase</fullName>
    </alternativeName>
</protein>
<evidence type="ECO:0000313" key="12">
    <source>
        <dbReference type="Proteomes" id="UP000694941"/>
    </source>
</evidence>
<dbReference type="GeneID" id="106476296"/>
<keyword evidence="7 9" id="KW-0521">NADP</keyword>
<dbReference type="PANTHER" id="PTHR19384:SF10">
    <property type="entry name" value="NADPH-DEPENDENT DIFLAVIN OXIDOREDUCTASE 1"/>
    <property type="match status" value="1"/>
</dbReference>
<evidence type="ECO:0000256" key="4">
    <source>
        <dbReference type="ARBA" id="ARBA00022630"/>
    </source>
</evidence>
<keyword evidence="5 9" id="KW-0288">FMN</keyword>
<dbReference type="RefSeq" id="XP_013792411.1">
    <property type="nucleotide sequence ID" value="XM_013936957.2"/>
</dbReference>
<keyword evidence="6 9" id="KW-0274">FAD</keyword>
<dbReference type="InterPro" id="IPR001433">
    <property type="entry name" value="OxRdtase_FAD/NAD-bd"/>
</dbReference>
<feature type="binding site" evidence="9">
    <location>
        <begin position="392"/>
        <end position="395"/>
    </location>
    <ligand>
        <name>FAD</name>
        <dbReference type="ChEBI" id="CHEBI:57692"/>
    </ligand>
</feature>
<dbReference type="InterPro" id="IPR039261">
    <property type="entry name" value="FNR_nucleotide-bd"/>
</dbReference>
<dbReference type="EC" id="1.18.1.-" evidence="9"/>
<dbReference type="InterPro" id="IPR001709">
    <property type="entry name" value="Flavoprot_Pyr_Nucl_cyt_Rdtase"/>
</dbReference>
<dbReference type="InterPro" id="IPR001094">
    <property type="entry name" value="Flavdoxin-like"/>
</dbReference>
<comment type="cofactor">
    <cofactor evidence="1 9">
        <name>FMN</name>
        <dbReference type="ChEBI" id="CHEBI:58210"/>
    </cofactor>
</comment>
<dbReference type="HAMAP" id="MF_03178">
    <property type="entry name" value="NDOR1"/>
    <property type="match status" value="1"/>
</dbReference>
<evidence type="ECO:0000256" key="7">
    <source>
        <dbReference type="ARBA" id="ARBA00022857"/>
    </source>
</evidence>
<keyword evidence="12" id="KW-1185">Reference proteome</keyword>
<comment type="similarity">
    <text evidence="9">In the N-terminal section; belongs to the flavodoxin family.</text>
</comment>
<dbReference type="PROSITE" id="PS50902">
    <property type="entry name" value="FLAVODOXIN_LIKE"/>
    <property type="match status" value="1"/>
</dbReference>
<dbReference type="PANTHER" id="PTHR19384">
    <property type="entry name" value="NITRIC OXIDE SYNTHASE-RELATED"/>
    <property type="match status" value="1"/>
</dbReference>
<evidence type="ECO:0000256" key="2">
    <source>
        <dbReference type="ARBA" id="ARBA00001974"/>
    </source>
</evidence>
<dbReference type="PROSITE" id="PS51384">
    <property type="entry name" value="FAD_FR"/>
    <property type="match status" value="1"/>
</dbReference>
<dbReference type="InterPro" id="IPR023173">
    <property type="entry name" value="NADPH_Cyt_P450_Rdtase_alpha"/>
</dbReference>
<feature type="binding site" evidence="9">
    <location>
        <begin position="529"/>
        <end position="533"/>
    </location>
    <ligand>
        <name>NADP(+)</name>
        <dbReference type="ChEBI" id="CHEBI:58349"/>
    </ligand>
</feature>
<dbReference type="SUPFAM" id="SSF52343">
    <property type="entry name" value="Ferredoxin reductase-like, C-terminal NADP-linked domain"/>
    <property type="match status" value="1"/>
</dbReference>
<feature type="binding site" evidence="9">
    <location>
        <begin position="99"/>
        <end position="108"/>
    </location>
    <ligand>
        <name>FMN</name>
        <dbReference type="ChEBI" id="CHEBI:58210"/>
    </ligand>
</feature>
<dbReference type="InterPro" id="IPR029039">
    <property type="entry name" value="Flavoprotein-like_sf"/>
</dbReference>
<dbReference type="SUPFAM" id="SSF52218">
    <property type="entry name" value="Flavoproteins"/>
    <property type="match status" value="1"/>
</dbReference>
<comment type="caution">
    <text evidence="9">Lacks conserved residue(s) required for the propagation of feature annotation.</text>
</comment>
<comment type="catalytic activity">
    <reaction evidence="9">
        <text>2 oxidized [2Fe-2S]-[protein] + NADPH = 2 reduced [2Fe-2S]-[protein] + NADP(+) + H(+)</text>
        <dbReference type="Rhea" id="RHEA:67716"/>
        <dbReference type="Rhea" id="RHEA-COMP:17327"/>
        <dbReference type="Rhea" id="RHEA-COMP:17328"/>
        <dbReference type="ChEBI" id="CHEBI:15378"/>
        <dbReference type="ChEBI" id="CHEBI:33737"/>
        <dbReference type="ChEBI" id="CHEBI:33738"/>
        <dbReference type="ChEBI" id="CHEBI:57783"/>
        <dbReference type="ChEBI" id="CHEBI:58349"/>
    </reaction>
</comment>
<feature type="domain" description="Flavodoxin-like" evidence="10">
    <location>
        <begin position="8"/>
        <end position="152"/>
    </location>
</feature>
<evidence type="ECO:0000256" key="8">
    <source>
        <dbReference type="ARBA" id="ARBA00023002"/>
    </source>
</evidence>
<dbReference type="Pfam" id="PF00258">
    <property type="entry name" value="Flavodoxin_1"/>
    <property type="match status" value="1"/>
</dbReference>
<dbReference type="InterPro" id="IPR003097">
    <property type="entry name" value="CysJ-like_FAD-binding"/>
</dbReference>
<comment type="similarity">
    <text evidence="9">In the C-terminal section; belongs to the flavoprotein pyridine nucleotide cytochrome reductase family.</text>
</comment>
<dbReference type="InterPro" id="IPR017927">
    <property type="entry name" value="FAD-bd_FR_type"/>
</dbReference>
<dbReference type="Gene3D" id="1.20.990.10">
    <property type="entry name" value="NADPH-cytochrome p450 Reductase, Chain A, domain 3"/>
    <property type="match status" value="1"/>
</dbReference>
<dbReference type="Gene3D" id="2.40.30.10">
    <property type="entry name" value="Translation factors"/>
    <property type="match status" value="1"/>
</dbReference>
<comment type="similarity">
    <text evidence="9">Belongs to the NADPH-dependent diflavin oxidoreductase NDOR1 family.</text>
</comment>
<evidence type="ECO:0000256" key="1">
    <source>
        <dbReference type="ARBA" id="ARBA00001917"/>
    </source>
</evidence>
<dbReference type="InterPro" id="IPR017938">
    <property type="entry name" value="Riboflavin_synthase-like_b-brl"/>
</dbReference>
<keyword evidence="8 9" id="KW-0560">Oxidoreductase</keyword>
<accession>A0ABM1C146</accession>
<proteinExistence type="inferred from homology"/>
<comment type="function">
    <text evidence="9">NADPH-dependent reductase which is a central component of the cytosolic iron-sulfur (Fe-S) protein assembly (CIA) machinery. Transfers electrons from NADPH via its FAD and FMN prosthetic groups to the [2Fe-2S] cluster of the anamorsin/DRE2 homolog, another key component of the CIA machinery. In turn, this reduced cluster provides electrons for assembly of cytosolic iron-sulfur cluster proteins.</text>
</comment>
<feature type="binding site" evidence="9">
    <location>
        <position position="566"/>
    </location>
    <ligand>
        <name>NADP(+)</name>
        <dbReference type="ChEBI" id="CHEBI:58349"/>
    </ligand>
</feature>
<feature type="binding site" evidence="9">
    <location>
        <begin position="426"/>
        <end position="429"/>
    </location>
    <ligand>
        <name>FAD</name>
        <dbReference type="ChEBI" id="CHEBI:57692"/>
    </ligand>
</feature>
<feature type="domain" description="FAD-binding FR-type" evidence="11">
    <location>
        <begin position="216"/>
        <end position="455"/>
    </location>
</feature>
<evidence type="ECO:0000256" key="5">
    <source>
        <dbReference type="ARBA" id="ARBA00022643"/>
    </source>
</evidence>
<sequence length="605" mass="69766">MIEDDRKLLILYGSQTGTAKDHAERTAREARRRHFMVKVMAMDEYRIASLINEKLVLFVCATTGQGDEPDNMKTFWRFLLRKNLPSDSLSQMSCGVIGLGDSSYLKFNVVAKKLHKRLLQLGASAILSPALGDDQHELGPDAAIDIWLTFFWNKVQTMYPLPPGVEIISKDILSPPRFRVQFLTYEEEKDLADEVIEENRASLETIPEIESPPSQASPFKARMIGNEKMTAKSHFQDVRLISFDVQGSKIEYRPGDVVMIYPQNLKETSTEFLKLLDVSPDQKFILHQEDLDSTLPTELPQPCSVQECVERYWDIQSIPRRSFFELLWHFSQDDIEQEKLQEFTTAEGQEELYSYCNRPHRTVLEVLQDFPHTTPYIPFEYYFDLIPPIKPRAFSIASSPTVHLGEIHILIAIVNFKTRLQKPRLGLCSNWLANINMEDISKIPLWVRKGSITMPPDDVPVVMVGPGTGCAPFRSFIFERASRNIVRNYLFFGCRNKCGDFLCSRDWLSLVNSGMLHLFTAYSRDQEHKVYVQHKILEQAQLVWDLIEEQGAWVYVAGNAKQMPIDVRKAFLKIFQECGGKTDQQAEKYLKNLELKKRFQMEVWS</sequence>
<dbReference type="SUPFAM" id="SSF63380">
    <property type="entry name" value="Riboflavin synthase domain-like"/>
    <property type="match status" value="1"/>
</dbReference>
<gene>
    <name evidence="13" type="primary">LOC106476296</name>
</gene>
<dbReference type="Gene3D" id="3.40.50.80">
    <property type="entry name" value="Nucleotide-binding domain of ferredoxin-NADP reductase (FNR) module"/>
    <property type="match status" value="1"/>
</dbReference>
<feature type="binding site" evidence="9">
    <location>
        <begin position="61"/>
        <end position="64"/>
    </location>
    <ligand>
        <name>FMN</name>
        <dbReference type="ChEBI" id="CHEBI:58210"/>
    </ligand>
</feature>
<dbReference type="InterPro" id="IPR008254">
    <property type="entry name" value="Flavodoxin/NO_synth"/>
</dbReference>
<reference evidence="13" key="1">
    <citation type="submission" date="2025-08" db="UniProtKB">
        <authorList>
            <consortium name="RefSeq"/>
        </authorList>
    </citation>
    <scope>IDENTIFICATION</scope>
    <source>
        <tissue evidence="13">Muscle</tissue>
    </source>
</reference>
<dbReference type="PRINTS" id="PR00371">
    <property type="entry name" value="FPNCR"/>
</dbReference>
<evidence type="ECO:0000256" key="3">
    <source>
        <dbReference type="ARBA" id="ARBA00022490"/>
    </source>
</evidence>
<dbReference type="Pfam" id="PF00175">
    <property type="entry name" value="NAD_binding_1"/>
    <property type="match status" value="1"/>
</dbReference>
<feature type="binding site" evidence="9">
    <location>
        <position position="604"/>
    </location>
    <ligand>
        <name>FAD</name>
        <dbReference type="ChEBI" id="CHEBI:57692"/>
    </ligand>
</feature>
<keyword evidence="4 9" id="KW-0285">Flavoprotein</keyword>
<organism evidence="12 13">
    <name type="scientific">Limulus polyphemus</name>
    <name type="common">Atlantic horseshoe crab</name>
    <dbReference type="NCBI Taxonomy" id="6850"/>
    <lineage>
        <taxon>Eukaryota</taxon>
        <taxon>Metazoa</taxon>
        <taxon>Ecdysozoa</taxon>
        <taxon>Arthropoda</taxon>
        <taxon>Chelicerata</taxon>
        <taxon>Merostomata</taxon>
        <taxon>Xiphosura</taxon>
        <taxon>Limulidae</taxon>
        <taxon>Limulus</taxon>
    </lineage>
</organism>
<dbReference type="PRINTS" id="PR00369">
    <property type="entry name" value="FLAVODOXIN"/>
</dbReference>
<keyword evidence="3 9" id="KW-0963">Cytoplasm</keyword>